<dbReference type="UniPathway" id="UPA00053">
    <property type="reaction ID" value="UER00090"/>
</dbReference>
<evidence type="ECO:0000256" key="5">
    <source>
        <dbReference type="ARBA" id="ARBA00022630"/>
    </source>
</evidence>
<name>A0A367ZHC8_9BACT</name>
<dbReference type="EMBL" id="QOQW01000034">
    <property type="protein sequence ID" value="RCK77257.1"/>
    <property type="molecule type" value="Genomic_DNA"/>
</dbReference>
<evidence type="ECO:0000313" key="14">
    <source>
        <dbReference type="Proteomes" id="UP000252355"/>
    </source>
</evidence>
<comment type="pathway">
    <text evidence="1 11 12">Metabolic intermediate biosynthesis; chorismate biosynthesis; chorismate from D-erythrose 4-phosphate and phosphoenolpyruvate: step 7/7.</text>
</comment>
<dbReference type="EC" id="4.2.3.5" evidence="3 11"/>
<comment type="function">
    <text evidence="11">Catalyzes the anti-1,4-elimination of the C-3 phosphate and the C-6 proR hydrogen from 5-enolpyruvylshikimate-3-phosphate (EPSP) to yield chorismate, which is the branch point compound that serves as the starting substrate for the three terminal pathways of aromatic amino acid biosynthesis. This reaction introduces a second double bond into the aromatic ring system.</text>
</comment>
<evidence type="ECO:0000256" key="7">
    <source>
        <dbReference type="ARBA" id="ARBA00022827"/>
    </source>
</evidence>
<dbReference type="CDD" id="cd07304">
    <property type="entry name" value="Chorismate_synthase"/>
    <property type="match status" value="1"/>
</dbReference>
<sequence length="392" mass="42010">MLKVLTAGESHGKALVGILEGMPAGVPLVPEDFIGLMERRQSGYGRGPRRLLEPDRVEILSGVWRGLTIGSPIALLIWNRDHRFAVLEPPPLEAEEPTEAPLTVPLPGHADLAGALKYGFDDVRPVRERASARETAIRAALSVPARRLLQELGVEGVGFVVAVGGQAARVPARATVASIRASLDRQARWFLTPDARIVPVWKRLIDQARRDGDSLGGVVEVWVEGLPPGLGSHVDPARRLDTRLAAALMGIQAVRAVEIGEGIRQSSLPGRQALDPIEFSAKRGWHRPSNRAGGIEGGMTTGERLVVRAFMKPVPGPCRLPSVDLRTGRPAVPAFYRSDTCAVDALAGVAESVVILELASALLEKFGGDTLEELAVALEAYRRRVAKFAGSA</sequence>
<keyword evidence="10 11" id="KW-0456">Lyase</keyword>
<dbReference type="HAMAP" id="MF_00300">
    <property type="entry name" value="Chorismate_synth"/>
    <property type="match status" value="1"/>
</dbReference>
<evidence type="ECO:0000256" key="9">
    <source>
        <dbReference type="ARBA" id="ARBA00023141"/>
    </source>
</evidence>
<dbReference type="GO" id="GO:0005829">
    <property type="term" value="C:cytosol"/>
    <property type="evidence" value="ECO:0007669"/>
    <property type="project" value="TreeGrafter"/>
</dbReference>
<keyword evidence="4 11" id="KW-0028">Amino-acid biosynthesis</keyword>
<feature type="binding site" evidence="11">
    <location>
        <position position="337"/>
    </location>
    <ligand>
        <name>FMN</name>
        <dbReference type="ChEBI" id="CHEBI:58210"/>
    </ligand>
</feature>
<dbReference type="Proteomes" id="UP000252355">
    <property type="component" value="Unassembled WGS sequence"/>
</dbReference>
<accession>A0A367ZHC8</accession>
<feature type="binding site" evidence="11">
    <location>
        <position position="297"/>
    </location>
    <ligand>
        <name>FMN</name>
        <dbReference type="ChEBI" id="CHEBI:58210"/>
    </ligand>
</feature>
<evidence type="ECO:0000256" key="3">
    <source>
        <dbReference type="ARBA" id="ARBA00013036"/>
    </source>
</evidence>
<dbReference type="GO" id="GO:0004107">
    <property type="term" value="F:chorismate synthase activity"/>
    <property type="evidence" value="ECO:0007669"/>
    <property type="project" value="UniProtKB-UniRule"/>
</dbReference>
<dbReference type="PANTHER" id="PTHR21085:SF0">
    <property type="entry name" value="CHORISMATE SYNTHASE"/>
    <property type="match status" value="1"/>
</dbReference>
<feature type="binding site" evidence="11">
    <location>
        <begin position="129"/>
        <end position="131"/>
    </location>
    <ligand>
        <name>FMN</name>
        <dbReference type="ChEBI" id="CHEBI:58210"/>
    </ligand>
</feature>
<protein>
    <recommendedName>
        <fullName evidence="3 11">Chorismate synthase</fullName>
        <shortName evidence="11">CS</shortName>
        <ecNumber evidence="3 11">4.2.3.5</ecNumber>
    </recommendedName>
    <alternativeName>
        <fullName evidence="11">5-enolpyruvylshikimate-3-phosphate phospholyase</fullName>
    </alternativeName>
</protein>
<gene>
    <name evidence="11" type="primary">aroC</name>
    <name evidence="13" type="ORF">OZSIB_3068</name>
</gene>
<comment type="cofactor">
    <cofactor evidence="11 12">
        <name>FMNH2</name>
        <dbReference type="ChEBI" id="CHEBI:57618"/>
    </cofactor>
    <text evidence="11 12">Reduced FMN (FMNH(2)).</text>
</comment>
<dbReference type="GO" id="GO:0008652">
    <property type="term" value="P:amino acid biosynthetic process"/>
    <property type="evidence" value="ECO:0007669"/>
    <property type="project" value="UniProtKB-KW"/>
</dbReference>
<dbReference type="Pfam" id="PF01264">
    <property type="entry name" value="Chorismate_synt"/>
    <property type="match status" value="1"/>
</dbReference>
<feature type="binding site" evidence="11">
    <location>
        <position position="46"/>
    </location>
    <ligand>
        <name>NADP(+)</name>
        <dbReference type="ChEBI" id="CHEBI:58349"/>
    </ligand>
</feature>
<evidence type="ECO:0000256" key="1">
    <source>
        <dbReference type="ARBA" id="ARBA00005044"/>
    </source>
</evidence>
<dbReference type="GO" id="GO:0009423">
    <property type="term" value="P:chorismate biosynthetic process"/>
    <property type="evidence" value="ECO:0007669"/>
    <property type="project" value="UniProtKB-UniRule"/>
</dbReference>
<keyword evidence="8 11" id="KW-0521">NADP</keyword>
<proteinExistence type="inferred from homology"/>
<dbReference type="Gene3D" id="3.60.150.10">
    <property type="entry name" value="Chorismate synthase AroC"/>
    <property type="match status" value="1"/>
</dbReference>
<feature type="binding site" evidence="11">
    <location>
        <begin position="252"/>
        <end position="253"/>
    </location>
    <ligand>
        <name>FMN</name>
        <dbReference type="ChEBI" id="CHEBI:58210"/>
    </ligand>
</feature>
<feature type="binding site" evidence="11">
    <location>
        <position position="40"/>
    </location>
    <ligand>
        <name>NADP(+)</name>
        <dbReference type="ChEBI" id="CHEBI:58349"/>
    </ligand>
</feature>
<comment type="subunit">
    <text evidence="11">Homotetramer.</text>
</comment>
<dbReference type="GO" id="GO:0009073">
    <property type="term" value="P:aromatic amino acid family biosynthetic process"/>
    <property type="evidence" value="ECO:0007669"/>
    <property type="project" value="UniProtKB-KW"/>
</dbReference>
<evidence type="ECO:0000313" key="13">
    <source>
        <dbReference type="EMBL" id="RCK77257.1"/>
    </source>
</evidence>
<organism evidence="13 14">
    <name type="scientific">Candidatus Ozemobacter sibiricus</name>
    <dbReference type="NCBI Taxonomy" id="2268124"/>
    <lineage>
        <taxon>Bacteria</taxon>
        <taxon>Candidatus Ozemobacteria</taxon>
        <taxon>Candidatus Ozemobacterales</taxon>
        <taxon>Candidatus Ozemobacteraceae</taxon>
        <taxon>Candidatus Ozemobacter</taxon>
    </lineage>
</organism>
<dbReference type="InterPro" id="IPR020541">
    <property type="entry name" value="Chorismate_synthase_CS"/>
</dbReference>
<evidence type="ECO:0000256" key="4">
    <source>
        <dbReference type="ARBA" id="ARBA00022605"/>
    </source>
</evidence>
<comment type="catalytic activity">
    <reaction evidence="11 12">
        <text>5-O-(1-carboxyvinyl)-3-phosphoshikimate = chorismate + phosphate</text>
        <dbReference type="Rhea" id="RHEA:21020"/>
        <dbReference type="ChEBI" id="CHEBI:29748"/>
        <dbReference type="ChEBI" id="CHEBI:43474"/>
        <dbReference type="ChEBI" id="CHEBI:57701"/>
        <dbReference type="EC" id="4.2.3.5"/>
    </reaction>
</comment>
<keyword evidence="5 11" id="KW-0285">Flavoprotein</keyword>
<evidence type="ECO:0000256" key="6">
    <source>
        <dbReference type="ARBA" id="ARBA00022643"/>
    </source>
</evidence>
<dbReference type="NCBIfam" id="NF003793">
    <property type="entry name" value="PRK05382.1"/>
    <property type="match status" value="1"/>
</dbReference>
<evidence type="ECO:0000256" key="12">
    <source>
        <dbReference type="RuleBase" id="RU000605"/>
    </source>
</evidence>
<dbReference type="PANTHER" id="PTHR21085">
    <property type="entry name" value="CHORISMATE SYNTHASE"/>
    <property type="match status" value="1"/>
</dbReference>
<dbReference type="NCBIfam" id="TIGR00033">
    <property type="entry name" value="aroC"/>
    <property type="match status" value="1"/>
</dbReference>
<comment type="caution">
    <text evidence="11">Lacks conserved residue(s) required for the propagation of feature annotation.</text>
</comment>
<comment type="caution">
    <text evidence="13">The sequence shown here is derived from an EMBL/GenBank/DDBJ whole genome shotgun (WGS) entry which is preliminary data.</text>
</comment>
<dbReference type="SUPFAM" id="SSF103263">
    <property type="entry name" value="Chorismate synthase, AroC"/>
    <property type="match status" value="1"/>
</dbReference>
<reference evidence="13 14" key="1">
    <citation type="submission" date="2018-05" db="EMBL/GenBank/DDBJ databases">
        <title>A metagenomic window into the 2 km-deep terrestrial subsurface aquifer revealed taxonomically and functionally diverse microbial community comprising novel uncultured bacterial lineages.</title>
        <authorList>
            <person name="Kadnikov V.V."/>
            <person name="Mardanov A.V."/>
            <person name="Beletsky A.V."/>
            <person name="Banks D."/>
            <person name="Pimenov N.V."/>
            <person name="Frank Y.A."/>
            <person name="Karnachuk O.V."/>
            <person name="Ravin N.V."/>
        </authorList>
    </citation>
    <scope>NUCLEOTIDE SEQUENCE [LARGE SCALE GENOMIC DNA]</scope>
    <source>
        <strain evidence="13">BY5</strain>
    </source>
</reference>
<dbReference type="PIRSF" id="PIRSF001456">
    <property type="entry name" value="Chorismate_synth"/>
    <property type="match status" value="1"/>
</dbReference>
<comment type="similarity">
    <text evidence="2 11 12">Belongs to the chorismate synthase family.</text>
</comment>
<keyword evidence="7 11" id="KW-0274">FAD</keyword>
<dbReference type="AlphaFoldDB" id="A0A367ZHC8"/>
<evidence type="ECO:0000256" key="11">
    <source>
        <dbReference type="HAMAP-Rule" id="MF_00300"/>
    </source>
</evidence>
<evidence type="ECO:0000256" key="2">
    <source>
        <dbReference type="ARBA" id="ARBA00008014"/>
    </source>
</evidence>
<evidence type="ECO:0000256" key="10">
    <source>
        <dbReference type="ARBA" id="ARBA00023239"/>
    </source>
</evidence>
<dbReference type="InterPro" id="IPR000453">
    <property type="entry name" value="Chorismate_synth"/>
</dbReference>
<dbReference type="InterPro" id="IPR035904">
    <property type="entry name" value="Chorismate_synth_AroC_sf"/>
</dbReference>
<evidence type="ECO:0000256" key="8">
    <source>
        <dbReference type="ARBA" id="ARBA00022857"/>
    </source>
</evidence>
<keyword evidence="9 11" id="KW-0057">Aromatic amino acid biosynthesis</keyword>
<dbReference type="PROSITE" id="PS00787">
    <property type="entry name" value="CHORISMATE_SYNTHASE_1"/>
    <property type="match status" value="1"/>
</dbReference>
<dbReference type="GO" id="GO:0010181">
    <property type="term" value="F:FMN binding"/>
    <property type="evidence" value="ECO:0007669"/>
    <property type="project" value="TreeGrafter"/>
</dbReference>
<dbReference type="FunFam" id="3.60.150.10:FF:000002">
    <property type="entry name" value="Chorismate synthase"/>
    <property type="match status" value="1"/>
</dbReference>
<keyword evidence="6 11" id="KW-0288">FMN</keyword>